<evidence type="ECO:0000256" key="1">
    <source>
        <dbReference type="SAM" id="MobiDB-lite"/>
    </source>
</evidence>
<evidence type="ECO:0008006" key="4">
    <source>
        <dbReference type="Google" id="ProtNLM"/>
    </source>
</evidence>
<protein>
    <recommendedName>
        <fullName evidence="4">Dihydrodipicolinate synthase/N-acetylneuraminate lyase</fullName>
    </recommendedName>
</protein>
<dbReference type="InterPro" id="IPR009334">
    <property type="entry name" value="DUF993"/>
</dbReference>
<name>A0ABT9PCK6_9ACTN</name>
<gene>
    <name evidence="2" type="ORF">J2S57_005654</name>
</gene>
<dbReference type="EMBL" id="JAUSQZ010000001">
    <property type="protein sequence ID" value="MDP9829905.1"/>
    <property type="molecule type" value="Genomic_DNA"/>
</dbReference>
<accession>A0ABT9PCK6</accession>
<dbReference type="RefSeq" id="WP_307248574.1">
    <property type="nucleotide sequence ID" value="NZ_JAUSQZ010000001.1"/>
</dbReference>
<reference evidence="2 3" key="1">
    <citation type="submission" date="2023-07" db="EMBL/GenBank/DDBJ databases">
        <title>Sequencing the genomes of 1000 actinobacteria strains.</title>
        <authorList>
            <person name="Klenk H.-P."/>
        </authorList>
    </citation>
    <scope>NUCLEOTIDE SEQUENCE [LARGE SCALE GENOMIC DNA]</scope>
    <source>
        <strain evidence="2 3">DSM 44388</strain>
    </source>
</reference>
<evidence type="ECO:0000313" key="2">
    <source>
        <dbReference type="EMBL" id="MDP9829905.1"/>
    </source>
</evidence>
<comment type="caution">
    <text evidence="2">The sequence shown here is derived from an EMBL/GenBank/DDBJ whole genome shotgun (WGS) entry which is preliminary data.</text>
</comment>
<dbReference type="SUPFAM" id="SSF51569">
    <property type="entry name" value="Aldolase"/>
    <property type="match status" value="1"/>
</dbReference>
<evidence type="ECO:0000313" key="3">
    <source>
        <dbReference type="Proteomes" id="UP001235712"/>
    </source>
</evidence>
<keyword evidence="3" id="KW-1185">Reference proteome</keyword>
<dbReference type="Proteomes" id="UP001235712">
    <property type="component" value="Unassembled WGS sequence"/>
</dbReference>
<dbReference type="Pfam" id="PF06187">
    <property type="entry name" value="DUF993"/>
    <property type="match status" value="1"/>
</dbReference>
<feature type="compositionally biased region" description="Basic and acidic residues" evidence="1">
    <location>
        <begin position="13"/>
        <end position="25"/>
    </location>
</feature>
<dbReference type="Gene3D" id="3.20.20.70">
    <property type="entry name" value="Aldolase class I"/>
    <property type="match status" value="1"/>
</dbReference>
<feature type="region of interest" description="Disordered" evidence="1">
    <location>
        <begin position="1"/>
        <end position="25"/>
    </location>
</feature>
<proteinExistence type="predicted"/>
<sequence length="393" mass="41664">MPAIGTITAEGVHGSRDLNEPPRFDRPAGPLRSRVVYAAAHVVPRVAGDNVPGAPADIDWDATLAFRRHLWSWGLGVADAMDTAQRNMGLDPAAVRELVTRSAAEAASTGGALVVGVNTDHLEDDVVTLDAVVTAYLEQLEHAENNGAGVVLMASRHLARAATSAADYERVYAEVLGRAGSPVVLHWLGEAFDPQLAGYFGPGLSVGGRIDVVARIISAHADKVRGIKMSLLDAGHEITLRAQLPEGVAMFTGDDYHYVGLIAGDGVRHSDALLGAFAALAPHASAAVQALDAGEHDRYHRVLGPTEALARHVFEAPTFHYKTGIAFLAWLNGHQPAFTMVGGLHAARGLPHLSRLIELADDVGALEEPELAAYRWNRLLSLNGVPVPTVVRA</sequence>
<organism evidence="2 3">
    <name type="scientific">Kineosporia succinea</name>
    <dbReference type="NCBI Taxonomy" id="84632"/>
    <lineage>
        <taxon>Bacteria</taxon>
        <taxon>Bacillati</taxon>
        <taxon>Actinomycetota</taxon>
        <taxon>Actinomycetes</taxon>
        <taxon>Kineosporiales</taxon>
        <taxon>Kineosporiaceae</taxon>
        <taxon>Kineosporia</taxon>
    </lineage>
</organism>
<dbReference type="InterPro" id="IPR013785">
    <property type="entry name" value="Aldolase_TIM"/>
</dbReference>